<dbReference type="SUPFAM" id="SSF48403">
    <property type="entry name" value="Ankyrin repeat"/>
    <property type="match status" value="1"/>
</dbReference>
<keyword evidence="4" id="KW-1185">Reference proteome</keyword>
<organism evidence="3 4">
    <name type="scientific">Apiospora arundinis</name>
    <dbReference type="NCBI Taxonomy" id="335852"/>
    <lineage>
        <taxon>Eukaryota</taxon>
        <taxon>Fungi</taxon>
        <taxon>Dikarya</taxon>
        <taxon>Ascomycota</taxon>
        <taxon>Pezizomycotina</taxon>
        <taxon>Sordariomycetes</taxon>
        <taxon>Xylariomycetidae</taxon>
        <taxon>Amphisphaeriales</taxon>
        <taxon>Apiosporaceae</taxon>
        <taxon>Apiospora</taxon>
    </lineage>
</organism>
<proteinExistence type="predicted"/>
<evidence type="ECO:0000313" key="4">
    <source>
        <dbReference type="Proteomes" id="UP001390339"/>
    </source>
</evidence>
<keyword evidence="2" id="KW-0040">ANK repeat</keyword>
<dbReference type="InterPro" id="IPR036770">
    <property type="entry name" value="Ankyrin_rpt-contain_sf"/>
</dbReference>
<dbReference type="InterPro" id="IPR002110">
    <property type="entry name" value="Ankyrin_rpt"/>
</dbReference>
<dbReference type="PANTHER" id="PTHR24198:SF165">
    <property type="entry name" value="ANKYRIN REPEAT-CONTAINING PROTEIN-RELATED"/>
    <property type="match status" value="1"/>
</dbReference>
<dbReference type="PANTHER" id="PTHR24198">
    <property type="entry name" value="ANKYRIN REPEAT AND PROTEIN KINASE DOMAIN-CONTAINING PROTEIN"/>
    <property type="match status" value="1"/>
</dbReference>
<dbReference type="Pfam" id="PF13637">
    <property type="entry name" value="Ank_4"/>
    <property type="match status" value="1"/>
</dbReference>
<accession>A0ABR2JG88</accession>
<evidence type="ECO:0000313" key="3">
    <source>
        <dbReference type="EMBL" id="KAK8876871.1"/>
    </source>
</evidence>
<evidence type="ECO:0000256" key="1">
    <source>
        <dbReference type="ARBA" id="ARBA00022737"/>
    </source>
</evidence>
<keyword evidence="1" id="KW-0677">Repeat</keyword>
<evidence type="ECO:0000256" key="2">
    <source>
        <dbReference type="ARBA" id="ARBA00023043"/>
    </source>
</evidence>
<gene>
    <name evidence="3" type="ORF">PGQ11_001817</name>
</gene>
<dbReference type="Proteomes" id="UP001390339">
    <property type="component" value="Unassembled WGS sequence"/>
</dbReference>
<reference evidence="3 4" key="1">
    <citation type="journal article" date="2024" name="IMA Fungus">
        <title>Apiospora arundinis, a panoply of carbohydrate-active enzymes and secondary metabolites.</title>
        <authorList>
            <person name="Sorensen T."/>
            <person name="Petersen C."/>
            <person name="Muurmann A.T."/>
            <person name="Christiansen J.V."/>
            <person name="Brundto M.L."/>
            <person name="Overgaard C.K."/>
            <person name="Boysen A.T."/>
            <person name="Wollenberg R.D."/>
            <person name="Larsen T.O."/>
            <person name="Sorensen J.L."/>
            <person name="Nielsen K.L."/>
            <person name="Sondergaard T.E."/>
        </authorList>
    </citation>
    <scope>NUCLEOTIDE SEQUENCE [LARGE SCALE GENOMIC DNA]</scope>
    <source>
        <strain evidence="3 4">AAU 773</strain>
    </source>
</reference>
<dbReference type="EMBL" id="JAPCWZ010000002">
    <property type="protein sequence ID" value="KAK8876871.1"/>
    <property type="molecule type" value="Genomic_DNA"/>
</dbReference>
<dbReference type="SMART" id="SM00248">
    <property type="entry name" value="ANK"/>
    <property type="match status" value="5"/>
</dbReference>
<name>A0ABR2JG88_9PEZI</name>
<sequence>MSILKLPHELIDEILYLAALCRDEEPKIKRSMRMRLVCKYFAEAVYPALFRTHRLDHAIHTPSDVNCYPTLRYKQNRYGVKELWHRYLVYRVTCEKDPTVGRFVEVRDLAKILCETHAAPLGYQHVIETLCRLALDNVERGPFVFWDWGPSKWNVHRPNTNILNPLIEDVTPDPGLNLLAAAVRLDMPSLVKQILADGHDSAKYNFLFPPALQVAAECGNEGLLRLLLEARGTTRGSWRGGMDPGAFFGAAVAGRLDLLELVVAHAASTCPEEERDPRYVHGEVVSTREWKTHLIIHSLAATESPEVYEYISQNWVRHDRSRLYHHHQAFISHAGRGNLAMARWLLETKGLNPDSQSFQYPWHTALGEACRQGHADLVDYLLARGADPARPRSEDEGGHEFTPMWGAVRGNHTSLVRRLLAHGGVDLESPRSDRLVSEAFLKENAEVVRLLVERGAPLDKVAPGVARELVGLGCESMLDLLQSYGFQPEFDDKGELIKYQWAATSRNESA</sequence>
<protein>
    <submittedName>
        <fullName evidence="3">Ankyrin repeat-containing domain protein</fullName>
    </submittedName>
</protein>
<dbReference type="Gene3D" id="1.25.40.20">
    <property type="entry name" value="Ankyrin repeat-containing domain"/>
    <property type="match status" value="1"/>
</dbReference>
<comment type="caution">
    <text evidence="3">The sequence shown here is derived from an EMBL/GenBank/DDBJ whole genome shotgun (WGS) entry which is preliminary data.</text>
</comment>